<dbReference type="EMBL" id="JBHSBY010000004">
    <property type="protein sequence ID" value="MFC4195184.1"/>
    <property type="molecule type" value="Genomic_DNA"/>
</dbReference>
<gene>
    <name evidence="6" type="ORF">ACFOUY_00555</name>
</gene>
<dbReference type="SUPFAM" id="SSF54534">
    <property type="entry name" value="FKBP-like"/>
    <property type="match status" value="2"/>
</dbReference>
<organism evidence="6 7">
    <name type="scientific">Pedobacter jamesrossensis</name>
    <dbReference type="NCBI Taxonomy" id="1908238"/>
    <lineage>
        <taxon>Bacteria</taxon>
        <taxon>Pseudomonadati</taxon>
        <taxon>Bacteroidota</taxon>
        <taxon>Sphingobacteriia</taxon>
        <taxon>Sphingobacteriales</taxon>
        <taxon>Sphingobacteriaceae</taxon>
        <taxon>Pedobacter</taxon>
    </lineage>
</organism>
<evidence type="ECO:0000256" key="4">
    <source>
        <dbReference type="RuleBase" id="RU003915"/>
    </source>
</evidence>
<evidence type="ECO:0000259" key="5">
    <source>
        <dbReference type="PROSITE" id="PS50059"/>
    </source>
</evidence>
<protein>
    <recommendedName>
        <fullName evidence="4">Peptidyl-prolyl cis-trans isomerase</fullName>
        <ecNumber evidence="4">5.2.1.8</ecNumber>
    </recommendedName>
</protein>
<dbReference type="Pfam" id="PF00254">
    <property type="entry name" value="FKBP_C"/>
    <property type="match status" value="1"/>
</dbReference>
<dbReference type="EC" id="5.2.1.8" evidence="4"/>
<evidence type="ECO:0000313" key="6">
    <source>
        <dbReference type="EMBL" id="MFC4195184.1"/>
    </source>
</evidence>
<evidence type="ECO:0000256" key="2">
    <source>
        <dbReference type="ARBA" id="ARBA00023110"/>
    </source>
</evidence>
<comment type="similarity">
    <text evidence="4">Belongs to the FKBP-type PPIase family.</text>
</comment>
<evidence type="ECO:0000313" key="7">
    <source>
        <dbReference type="Proteomes" id="UP001595792"/>
    </source>
</evidence>
<dbReference type="Gene3D" id="3.10.50.40">
    <property type="match status" value="2"/>
</dbReference>
<name>A0ABV8NE01_9SPHI</name>
<reference evidence="7" key="1">
    <citation type="journal article" date="2019" name="Int. J. Syst. Evol. Microbiol.">
        <title>The Global Catalogue of Microorganisms (GCM) 10K type strain sequencing project: providing services to taxonomists for standard genome sequencing and annotation.</title>
        <authorList>
            <consortium name="The Broad Institute Genomics Platform"/>
            <consortium name="The Broad Institute Genome Sequencing Center for Infectious Disease"/>
            <person name="Wu L."/>
            <person name="Ma J."/>
        </authorList>
    </citation>
    <scope>NUCLEOTIDE SEQUENCE [LARGE SCALE GENOMIC DNA]</scope>
    <source>
        <strain evidence="7">CCM 8689</strain>
    </source>
</reference>
<keyword evidence="3 4" id="KW-0413">Isomerase</keyword>
<proteinExistence type="inferred from homology"/>
<comment type="catalytic activity">
    <reaction evidence="1 3 4">
        <text>[protein]-peptidylproline (omega=180) = [protein]-peptidylproline (omega=0)</text>
        <dbReference type="Rhea" id="RHEA:16237"/>
        <dbReference type="Rhea" id="RHEA-COMP:10747"/>
        <dbReference type="Rhea" id="RHEA-COMP:10748"/>
        <dbReference type="ChEBI" id="CHEBI:83833"/>
        <dbReference type="ChEBI" id="CHEBI:83834"/>
        <dbReference type="EC" id="5.2.1.8"/>
    </reaction>
</comment>
<dbReference type="InterPro" id="IPR046357">
    <property type="entry name" value="PPIase_dom_sf"/>
</dbReference>
<dbReference type="GO" id="GO:0003755">
    <property type="term" value="F:peptidyl-prolyl cis-trans isomerase activity"/>
    <property type="evidence" value="ECO:0007669"/>
    <property type="project" value="UniProtKB-EC"/>
</dbReference>
<dbReference type="Proteomes" id="UP001595792">
    <property type="component" value="Unassembled WGS sequence"/>
</dbReference>
<keyword evidence="2 3" id="KW-0697">Rotamase</keyword>
<dbReference type="RefSeq" id="WP_378958491.1">
    <property type="nucleotide sequence ID" value="NZ_JBHRXC010000003.1"/>
</dbReference>
<evidence type="ECO:0000256" key="1">
    <source>
        <dbReference type="ARBA" id="ARBA00000971"/>
    </source>
</evidence>
<accession>A0ABV8NE01</accession>
<keyword evidence="7" id="KW-1185">Reference proteome</keyword>
<dbReference type="InterPro" id="IPR001179">
    <property type="entry name" value="PPIase_FKBP_dom"/>
</dbReference>
<dbReference type="PROSITE" id="PS51257">
    <property type="entry name" value="PROKAR_LIPOPROTEIN"/>
    <property type="match status" value="1"/>
</dbReference>
<dbReference type="PROSITE" id="PS50059">
    <property type="entry name" value="FKBP_PPIASE"/>
    <property type="match status" value="1"/>
</dbReference>
<comment type="caution">
    <text evidence="6">The sequence shown here is derived from an EMBL/GenBank/DDBJ whole genome shotgun (WGS) entry which is preliminary data.</text>
</comment>
<feature type="domain" description="PPIase FKBP-type" evidence="5">
    <location>
        <begin position="71"/>
        <end position="168"/>
    </location>
</feature>
<sequence>MKNFTKFSLLTFILATILFTSCKKEYESAQTVDDAAIQSYLKSNNISMDKSSTGYYYKINTTGTGDAVKNSDSIYYSYTFKTLGGTVLNQTSDLMIPGTFLGYTDRFTIGGTPYVFTPIREVLAMLKRGGKATLILPSNQAFGKNGLSAINVGSNENILIDLGIYNFTKKYEVDEYEINKFIADKGLTMTKDASRARYSITTPGTGTDAINVNSTIVANYTVRNLDGTVVDSSTDGTFSSALSGLYKGWQLILPGKVTAGGKLRLIIPSDLANGVALDFDIEIVSVTN</sequence>
<evidence type="ECO:0000256" key="3">
    <source>
        <dbReference type="PROSITE-ProRule" id="PRU00277"/>
    </source>
</evidence>